<comment type="caution">
    <text evidence="1">The sequence shown here is derived from an EMBL/GenBank/DDBJ whole genome shotgun (WGS) entry which is preliminary data.</text>
</comment>
<organism evidence="1 2">
    <name type="scientific">candidate division WWE3 bacterium</name>
    <dbReference type="NCBI Taxonomy" id="2053526"/>
    <lineage>
        <taxon>Bacteria</taxon>
        <taxon>Katanobacteria</taxon>
    </lineage>
</organism>
<reference evidence="1 2" key="1">
    <citation type="journal article" date="2020" name="Biotechnol. Biofuels">
        <title>New insights from the biogas microbiome by comprehensive genome-resolved metagenomics of nearly 1600 species originating from multiple anaerobic digesters.</title>
        <authorList>
            <person name="Campanaro S."/>
            <person name="Treu L."/>
            <person name="Rodriguez-R L.M."/>
            <person name="Kovalovszki A."/>
            <person name="Ziels R.M."/>
            <person name="Maus I."/>
            <person name="Zhu X."/>
            <person name="Kougias P.G."/>
            <person name="Basile A."/>
            <person name="Luo G."/>
            <person name="Schluter A."/>
            <person name="Konstantinidis K.T."/>
            <person name="Angelidaki I."/>
        </authorList>
    </citation>
    <scope>NUCLEOTIDE SEQUENCE [LARGE SCALE GENOMIC DNA]</scope>
    <source>
        <strain evidence="1">AS27yjCOA_165</strain>
    </source>
</reference>
<proteinExistence type="predicted"/>
<gene>
    <name evidence="1" type="ORF">GYA27_03210</name>
</gene>
<dbReference type="Proteomes" id="UP000526033">
    <property type="component" value="Unassembled WGS sequence"/>
</dbReference>
<name>A0A7X9DL89_UNCKA</name>
<dbReference type="AlphaFoldDB" id="A0A7X9DL89"/>
<evidence type="ECO:0000313" key="2">
    <source>
        <dbReference type="Proteomes" id="UP000526033"/>
    </source>
</evidence>
<accession>A0A7X9DL89</accession>
<protein>
    <submittedName>
        <fullName evidence="1">Uncharacterized protein</fullName>
    </submittedName>
</protein>
<dbReference type="EMBL" id="JAAZNL010000035">
    <property type="protein sequence ID" value="NMB70182.1"/>
    <property type="molecule type" value="Genomic_DNA"/>
</dbReference>
<evidence type="ECO:0000313" key="1">
    <source>
        <dbReference type="EMBL" id="NMB70182.1"/>
    </source>
</evidence>
<sequence length="75" mass="8486">MNQPYSLATAHYDSLIKELFPGEPLPKDSYEAAIEEFVGKCKCGGQFRFKASPRCPRCRSTDFEEDPKGSALFYD</sequence>